<dbReference type="SMART" id="SM00320">
    <property type="entry name" value="WD40"/>
    <property type="match status" value="2"/>
</dbReference>
<gene>
    <name evidence="2" type="ORF">g.260</name>
</gene>
<dbReference type="InterPro" id="IPR015943">
    <property type="entry name" value="WD40/YVTN_repeat-like_dom_sf"/>
</dbReference>
<keyword evidence="1" id="KW-0853">WD repeat</keyword>
<dbReference type="PROSITE" id="PS50082">
    <property type="entry name" value="WD_REPEATS_2"/>
    <property type="match status" value="1"/>
</dbReference>
<protein>
    <submittedName>
        <fullName evidence="2">Uncharacterized protein</fullName>
    </submittedName>
</protein>
<dbReference type="Gene3D" id="2.130.10.10">
    <property type="entry name" value="YVTN repeat-like/Quinoprotein amine dehydrogenase"/>
    <property type="match status" value="1"/>
</dbReference>
<sequence length="183" mass="19783">GMVRLYSVADDNRVSGLAELPGHGSPVTKAVFSHHGEFIVSSDFSGRMLVWRFENGVFSKKVDRQLLDGPIYDIAVRYEKGYLLVFCACDGGHLKTLRVDPAMNCEEESKEVHRYGVSAVGCNEECVVTSGFDFSVVLHTKGGTETFNSHQSAVGAVAVAPANHVGRLVFASCSEDGRVAIVE</sequence>
<proteinExistence type="predicted"/>
<reference evidence="2" key="1">
    <citation type="submission" date="2015-11" db="EMBL/GenBank/DDBJ databases">
        <title>De novo transcriptome assembly of four potential Pierce s Disease insect vectors from Arizona vineyards.</title>
        <authorList>
            <person name="Tassone E.E."/>
        </authorList>
    </citation>
    <scope>NUCLEOTIDE SEQUENCE</scope>
</reference>
<organism evidence="2">
    <name type="scientific">Homalodisca liturata</name>
    <dbReference type="NCBI Taxonomy" id="320908"/>
    <lineage>
        <taxon>Eukaryota</taxon>
        <taxon>Metazoa</taxon>
        <taxon>Ecdysozoa</taxon>
        <taxon>Arthropoda</taxon>
        <taxon>Hexapoda</taxon>
        <taxon>Insecta</taxon>
        <taxon>Pterygota</taxon>
        <taxon>Neoptera</taxon>
        <taxon>Paraneoptera</taxon>
        <taxon>Hemiptera</taxon>
        <taxon>Auchenorrhyncha</taxon>
        <taxon>Membracoidea</taxon>
        <taxon>Cicadellidae</taxon>
        <taxon>Cicadellinae</taxon>
        <taxon>Proconiini</taxon>
        <taxon>Homalodisca</taxon>
    </lineage>
</organism>
<dbReference type="EMBL" id="GECU01031734">
    <property type="protein sequence ID" value="JAS75972.1"/>
    <property type="molecule type" value="Transcribed_RNA"/>
</dbReference>
<dbReference type="SUPFAM" id="SSF50978">
    <property type="entry name" value="WD40 repeat-like"/>
    <property type="match status" value="1"/>
</dbReference>
<name>A0A1B6HMQ3_9HEMI</name>
<accession>A0A1B6HMQ3</accession>
<evidence type="ECO:0000256" key="1">
    <source>
        <dbReference type="PROSITE-ProRule" id="PRU00221"/>
    </source>
</evidence>
<feature type="non-terminal residue" evidence="2">
    <location>
        <position position="1"/>
    </location>
</feature>
<evidence type="ECO:0000313" key="2">
    <source>
        <dbReference type="EMBL" id="JAS75972.1"/>
    </source>
</evidence>
<dbReference type="InterPro" id="IPR036322">
    <property type="entry name" value="WD40_repeat_dom_sf"/>
</dbReference>
<dbReference type="InterPro" id="IPR001680">
    <property type="entry name" value="WD40_rpt"/>
</dbReference>
<dbReference type="Pfam" id="PF00400">
    <property type="entry name" value="WD40"/>
    <property type="match status" value="2"/>
</dbReference>
<feature type="non-terminal residue" evidence="2">
    <location>
        <position position="183"/>
    </location>
</feature>
<dbReference type="AlphaFoldDB" id="A0A1B6HMQ3"/>
<feature type="repeat" description="WD" evidence="1">
    <location>
        <begin position="20"/>
        <end position="61"/>
    </location>
</feature>